<feature type="region of interest" description="Disordered" evidence="1">
    <location>
        <begin position="317"/>
        <end position="338"/>
    </location>
</feature>
<feature type="region of interest" description="Disordered" evidence="1">
    <location>
        <begin position="67"/>
        <end position="119"/>
    </location>
</feature>
<name>A0A1I8QCR3_STOCA</name>
<dbReference type="InterPro" id="IPR009349">
    <property type="entry name" value="TRIP4/RQT4_C2HC5_Znf"/>
</dbReference>
<dbReference type="Pfam" id="PF23135">
    <property type="entry name" value="TRI4_N"/>
    <property type="match status" value="1"/>
</dbReference>
<dbReference type="VEuPathDB" id="VectorBase:SCAU015939"/>
<evidence type="ECO:0000256" key="1">
    <source>
        <dbReference type="SAM" id="MobiDB-lite"/>
    </source>
</evidence>
<dbReference type="Pfam" id="PF04266">
    <property type="entry name" value="ASCH"/>
    <property type="match status" value="1"/>
</dbReference>
<evidence type="ECO:0000313" key="4">
    <source>
        <dbReference type="Proteomes" id="UP000095300"/>
    </source>
</evidence>
<accession>A0A1I8QCR3</accession>
<dbReference type="GO" id="GO:0072344">
    <property type="term" value="P:rescue of stalled ribosome"/>
    <property type="evidence" value="ECO:0007669"/>
    <property type="project" value="InterPro"/>
</dbReference>
<dbReference type="OrthoDB" id="338816at2759"/>
<dbReference type="PANTHER" id="PTHR12963:SF4">
    <property type="entry name" value="ACTIVATING SIGNAL COINTEGRATOR 1"/>
    <property type="match status" value="1"/>
</dbReference>
<dbReference type="KEGG" id="scac:106088024"/>
<dbReference type="GO" id="GO:0008270">
    <property type="term" value="F:zinc ion binding"/>
    <property type="evidence" value="ECO:0007669"/>
    <property type="project" value="InterPro"/>
</dbReference>
<protein>
    <recommendedName>
        <fullName evidence="2">ASCH domain-containing protein</fullName>
    </recommendedName>
</protein>
<proteinExistence type="predicted"/>
<gene>
    <name evidence="3" type="primary">106088024</name>
</gene>
<feature type="domain" description="ASCH" evidence="2">
    <location>
        <begin position="388"/>
        <end position="501"/>
    </location>
</feature>
<dbReference type="CDD" id="cd06554">
    <property type="entry name" value="ASCH_ASC-1_like"/>
    <property type="match status" value="1"/>
</dbReference>
<feature type="compositionally biased region" description="Low complexity" evidence="1">
    <location>
        <begin position="90"/>
        <end position="99"/>
    </location>
</feature>
<dbReference type="STRING" id="35570.A0A1I8QCR3"/>
<dbReference type="AlphaFoldDB" id="A0A1I8QCR3"/>
<organism evidence="3 4">
    <name type="scientific">Stomoxys calcitrans</name>
    <name type="common">Stable fly</name>
    <name type="synonym">Conops calcitrans</name>
    <dbReference type="NCBI Taxonomy" id="35570"/>
    <lineage>
        <taxon>Eukaryota</taxon>
        <taxon>Metazoa</taxon>
        <taxon>Ecdysozoa</taxon>
        <taxon>Arthropoda</taxon>
        <taxon>Hexapoda</taxon>
        <taxon>Insecta</taxon>
        <taxon>Pterygota</taxon>
        <taxon>Neoptera</taxon>
        <taxon>Endopterygota</taxon>
        <taxon>Diptera</taxon>
        <taxon>Brachycera</taxon>
        <taxon>Muscomorpha</taxon>
        <taxon>Muscoidea</taxon>
        <taxon>Muscidae</taxon>
        <taxon>Stomoxys</taxon>
    </lineage>
</organism>
<dbReference type="FunFam" id="2.30.130.30:FF:000002">
    <property type="entry name" value="Activating signal cointegrator 1"/>
    <property type="match status" value="1"/>
</dbReference>
<reference evidence="3" key="1">
    <citation type="submission" date="2020-05" db="UniProtKB">
        <authorList>
            <consortium name="EnsemblMetazoa"/>
        </authorList>
    </citation>
    <scope>IDENTIFICATION</scope>
    <source>
        <strain evidence="3">USDA</strain>
    </source>
</reference>
<feature type="compositionally biased region" description="Low complexity" evidence="1">
    <location>
        <begin position="67"/>
        <end position="78"/>
    </location>
</feature>
<dbReference type="InterPro" id="IPR056993">
    <property type="entry name" value="TRIP4_3rd_dom"/>
</dbReference>
<dbReference type="InterPro" id="IPR015947">
    <property type="entry name" value="PUA-like_sf"/>
</dbReference>
<dbReference type="SMART" id="SM01022">
    <property type="entry name" value="ASCH"/>
    <property type="match status" value="1"/>
</dbReference>
<dbReference type="Gene3D" id="2.30.130.30">
    <property type="entry name" value="Hypothetical protein"/>
    <property type="match status" value="1"/>
</dbReference>
<dbReference type="GO" id="GO:0005634">
    <property type="term" value="C:nucleus"/>
    <property type="evidence" value="ECO:0007669"/>
    <property type="project" value="InterPro"/>
</dbReference>
<keyword evidence="4" id="KW-1185">Reference proteome</keyword>
<dbReference type="Pfam" id="PF06221">
    <property type="entry name" value="zf-C2HC5"/>
    <property type="match status" value="1"/>
</dbReference>
<sequence length="532" mass="61225">MEKWLRDRLSNCLDFEVPDDMIKYILSMKTSNEFDEYFESLLNKDCEDHRTFLTDCKQRLFSKALANKKQNQQQQAKKVPSPGLTEIKQNKSSSPNNSKLDAGSGGQNQHSQAQGAKKKTKYVNLYTNDGKVIGDTIMLKGRRFCDCQAAQHKLVNNCLSCGRIVCEQEGSGPCLFCGNIVCTNEEQHVLKSAGKKGETLMKTLKEKGGGESLKKALEQRDRLLEYDRNSEKRTTVIDDELDYFEENSVWHTDEQRAVFEKLKQEMHDRKHASRINRKIKIDFAGREVDEDVTISSEYEKAVLKEVATINAKSDNANNWSNRKHTQKTYDDNGDVDPNMDGIRPLYRPSAEERARNKASSVVNDGLERVYNRVQDKELLEMQDLRQCLSMHQPWASLLVAGIKKHEGRVWYTEHRGRLWIASTAKEPRPEEIKEMEDFYKVYYNDPTIRFPEHYPTGCLLGCVKVDECLPQEEYQEVYPNGESDSPYVFICSNPEQLPVVFPIKGQHKIYQIDPKIHNAACKTLLRMKVNKG</sequence>
<dbReference type="GO" id="GO:0180022">
    <property type="term" value="C:RQC-trigger complex"/>
    <property type="evidence" value="ECO:0007669"/>
    <property type="project" value="InterPro"/>
</dbReference>
<dbReference type="SUPFAM" id="SSF88697">
    <property type="entry name" value="PUA domain-like"/>
    <property type="match status" value="1"/>
</dbReference>
<dbReference type="InterPro" id="IPR056994">
    <property type="entry name" value="TRI4_N"/>
</dbReference>
<dbReference type="InterPro" id="IPR039128">
    <property type="entry name" value="TRIP4-like"/>
</dbReference>
<dbReference type="PANTHER" id="PTHR12963">
    <property type="entry name" value="THYROID RECEPTOR INTERACTING PROTEIN RELATED"/>
    <property type="match status" value="1"/>
</dbReference>
<dbReference type="EnsemblMetazoa" id="SCAU015939-RA">
    <property type="protein sequence ID" value="SCAU015939-PA"/>
    <property type="gene ID" value="SCAU015939"/>
</dbReference>
<dbReference type="Pfam" id="PF23134">
    <property type="entry name" value="TRIP4_3rd"/>
    <property type="match status" value="1"/>
</dbReference>
<evidence type="ECO:0000259" key="2">
    <source>
        <dbReference type="SMART" id="SM01022"/>
    </source>
</evidence>
<dbReference type="Proteomes" id="UP000095300">
    <property type="component" value="Unassembled WGS sequence"/>
</dbReference>
<dbReference type="InterPro" id="IPR007374">
    <property type="entry name" value="ASCH_domain"/>
</dbReference>
<evidence type="ECO:0000313" key="3">
    <source>
        <dbReference type="EnsemblMetazoa" id="SCAU015939-PA"/>
    </source>
</evidence>